<protein>
    <submittedName>
        <fullName evidence="1 2">Uncharacterized protein</fullName>
    </submittedName>
</protein>
<sequence>MGNIISISLLSNAWIDEDVKLGSHVSLAFSGRLQEEKGNNHVWTMSYKVGITDCEMQLWRRMENGDIKALLLLLHSESTCYKLDPNNHVSVLDFRLDVTTVDGKDDLLFVDSKATYRNNKLCFQLTKSIYGDGSVTQTSVFLYGMGHKAGLVVLQRHYNGSAQDENPCAVTLTHYHATSPGINDYSKSKADFGLSVIARIVPSKGNVVIDVEGPKQHPSSALFYLFDQVRSTGVWNPSMCPHCAAQDPRPRSRDSVVPVARPHARLFANEGRFAGTGNGGGKSVAWAYFNDLEL</sequence>
<proteinExistence type="predicted"/>
<keyword evidence="3" id="KW-1185">Reference proteome</keyword>
<dbReference type="ExpressionAtlas" id="A0A0R0IAF5">
    <property type="expression patterns" value="baseline and differential"/>
</dbReference>
<reference evidence="2" key="2">
    <citation type="submission" date="2018-02" db="UniProtKB">
        <authorList>
            <consortium name="EnsemblPlants"/>
        </authorList>
    </citation>
    <scope>IDENTIFICATION</scope>
    <source>
        <strain evidence="2">Williams 82</strain>
    </source>
</reference>
<name>A0A0R0IAF5_SOYBN</name>
<organism evidence="1">
    <name type="scientific">Glycine max</name>
    <name type="common">Soybean</name>
    <name type="synonym">Glycine hispida</name>
    <dbReference type="NCBI Taxonomy" id="3847"/>
    <lineage>
        <taxon>Eukaryota</taxon>
        <taxon>Viridiplantae</taxon>
        <taxon>Streptophyta</taxon>
        <taxon>Embryophyta</taxon>
        <taxon>Tracheophyta</taxon>
        <taxon>Spermatophyta</taxon>
        <taxon>Magnoliopsida</taxon>
        <taxon>eudicotyledons</taxon>
        <taxon>Gunneridae</taxon>
        <taxon>Pentapetalae</taxon>
        <taxon>rosids</taxon>
        <taxon>fabids</taxon>
        <taxon>Fabales</taxon>
        <taxon>Fabaceae</taxon>
        <taxon>Papilionoideae</taxon>
        <taxon>50 kb inversion clade</taxon>
        <taxon>NPAAA clade</taxon>
        <taxon>indigoferoid/millettioid clade</taxon>
        <taxon>Phaseoleae</taxon>
        <taxon>Glycine</taxon>
        <taxon>Glycine subgen. Soja</taxon>
    </lineage>
</organism>
<evidence type="ECO:0000313" key="3">
    <source>
        <dbReference type="Proteomes" id="UP000008827"/>
    </source>
</evidence>
<reference evidence="1 2" key="1">
    <citation type="journal article" date="2010" name="Nature">
        <title>Genome sequence of the palaeopolyploid soybean.</title>
        <authorList>
            <person name="Schmutz J."/>
            <person name="Cannon S.B."/>
            <person name="Schlueter J."/>
            <person name="Ma J."/>
            <person name="Mitros T."/>
            <person name="Nelson W."/>
            <person name="Hyten D.L."/>
            <person name="Song Q."/>
            <person name="Thelen J.J."/>
            <person name="Cheng J."/>
            <person name="Xu D."/>
            <person name="Hellsten U."/>
            <person name="May G.D."/>
            <person name="Yu Y."/>
            <person name="Sakurai T."/>
            <person name="Umezawa T."/>
            <person name="Bhattacharyya M.K."/>
            <person name="Sandhu D."/>
            <person name="Valliyodan B."/>
            <person name="Lindquist E."/>
            <person name="Peto M."/>
            <person name="Grant D."/>
            <person name="Shu S."/>
            <person name="Goodstein D."/>
            <person name="Barry K."/>
            <person name="Futrell-Griggs M."/>
            <person name="Abernathy B."/>
            <person name="Du J."/>
            <person name="Tian Z."/>
            <person name="Zhu L."/>
            <person name="Gill N."/>
            <person name="Joshi T."/>
            <person name="Libault M."/>
            <person name="Sethuraman A."/>
            <person name="Zhang X.-C."/>
            <person name="Shinozaki K."/>
            <person name="Nguyen H.T."/>
            <person name="Wing R.A."/>
            <person name="Cregan P."/>
            <person name="Specht J."/>
            <person name="Grimwood J."/>
            <person name="Rokhsar D."/>
            <person name="Stacey G."/>
            <person name="Shoemaker R.C."/>
            <person name="Jackson S.A."/>
        </authorList>
    </citation>
    <scope>NUCLEOTIDE SEQUENCE [LARGE SCALE GENOMIC DNA]</scope>
    <source>
        <strain evidence="2">cv. Williams 82</strain>
        <tissue evidence="1">Callus</tissue>
    </source>
</reference>
<evidence type="ECO:0000313" key="2">
    <source>
        <dbReference type="EnsemblPlants" id="KRH39326"/>
    </source>
</evidence>
<evidence type="ECO:0000313" key="1">
    <source>
        <dbReference type="EMBL" id="KRH39326.1"/>
    </source>
</evidence>
<dbReference type="AlphaFoldDB" id="A0A0R0IAF5"/>
<dbReference type="EMBL" id="CM000842">
    <property type="protein sequence ID" value="KRH39326.1"/>
    <property type="molecule type" value="Genomic_DNA"/>
</dbReference>
<dbReference type="EnsemblPlants" id="KRH39326">
    <property type="protein sequence ID" value="KRH39326"/>
    <property type="gene ID" value="GLYMA_09G193100"/>
</dbReference>
<gene>
    <name evidence="2" type="primary">LOC100779831</name>
    <name evidence="1" type="ORF">GLYMA_09G193100</name>
</gene>
<reference evidence="1" key="3">
    <citation type="submission" date="2018-07" db="EMBL/GenBank/DDBJ databases">
        <title>WGS assembly of Glycine max.</title>
        <authorList>
            <person name="Schmutz J."/>
            <person name="Cannon S."/>
            <person name="Schlueter J."/>
            <person name="Ma J."/>
            <person name="Mitros T."/>
            <person name="Nelson W."/>
            <person name="Hyten D."/>
            <person name="Song Q."/>
            <person name="Thelen J."/>
            <person name="Cheng J."/>
            <person name="Xu D."/>
            <person name="Hellsten U."/>
            <person name="May G."/>
            <person name="Yu Y."/>
            <person name="Sakurai T."/>
            <person name="Umezawa T."/>
            <person name="Bhattacharyya M."/>
            <person name="Sandhu D."/>
            <person name="Valliyodan B."/>
            <person name="Lindquist E."/>
            <person name="Peto M."/>
            <person name="Grant D."/>
            <person name="Shu S."/>
            <person name="Goodstein D."/>
            <person name="Barry K."/>
            <person name="Futrell-Griggs M."/>
            <person name="Abernathy B."/>
            <person name="Du J."/>
            <person name="Tian Z."/>
            <person name="Zhu L."/>
            <person name="Gill N."/>
            <person name="Joshi T."/>
            <person name="Libault M."/>
            <person name="Sethuraman A."/>
            <person name="Zhang X."/>
            <person name="Shinozaki K."/>
            <person name="Nguyen H."/>
            <person name="Wing R."/>
            <person name="Cregan P."/>
            <person name="Specht J."/>
            <person name="Grimwood J."/>
            <person name="Rokhsar D."/>
            <person name="Stacey G."/>
            <person name="Shoemaker R."/>
            <person name="Jackson S."/>
        </authorList>
    </citation>
    <scope>NUCLEOTIDE SEQUENCE</scope>
    <source>
        <tissue evidence="1">Callus</tissue>
    </source>
</reference>
<accession>A0A0R0IAF5</accession>
<dbReference type="PaxDb" id="3847-GLYMA09G32580.2"/>
<dbReference type="OrthoDB" id="1359360at2759"/>
<dbReference type="Gramene" id="KRH39326">
    <property type="protein sequence ID" value="KRH39326"/>
    <property type="gene ID" value="GLYMA_09G193100"/>
</dbReference>
<dbReference type="Proteomes" id="UP000008827">
    <property type="component" value="Chromosome 9"/>
</dbReference>